<dbReference type="GO" id="GO:0016491">
    <property type="term" value="F:oxidoreductase activity"/>
    <property type="evidence" value="ECO:0007669"/>
    <property type="project" value="UniProtKB-KW"/>
</dbReference>
<feature type="domain" description="Alcohol dehydrogenase-like C-terminal" evidence="2">
    <location>
        <begin position="92"/>
        <end position="222"/>
    </location>
</feature>
<keyword evidence="1" id="KW-0560">Oxidoreductase</keyword>
<comment type="caution">
    <text evidence="3">The sequence shown here is derived from an EMBL/GenBank/DDBJ whole genome shotgun (WGS) entry which is preliminary data.</text>
</comment>
<reference evidence="3" key="1">
    <citation type="journal article" date="2015" name="Nature">
        <title>Complex archaea that bridge the gap between prokaryotes and eukaryotes.</title>
        <authorList>
            <person name="Spang A."/>
            <person name="Saw J.H."/>
            <person name="Jorgensen S.L."/>
            <person name="Zaremba-Niedzwiedzka K."/>
            <person name="Martijn J."/>
            <person name="Lind A.E."/>
            <person name="van Eijk R."/>
            <person name="Schleper C."/>
            <person name="Guy L."/>
            <person name="Ettema T.J."/>
        </authorList>
    </citation>
    <scope>NUCLEOTIDE SEQUENCE</scope>
</reference>
<dbReference type="AlphaFoldDB" id="A0A0F9MCY6"/>
<feature type="non-terminal residue" evidence="3">
    <location>
        <position position="1"/>
    </location>
</feature>
<dbReference type="InterPro" id="IPR036291">
    <property type="entry name" value="NAD(P)-bd_dom_sf"/>
</dbReference>
<dbReference type="EMBL" id="LAZR01004829">
    <property type="protein sequence ID" value="KKN05215.1"/>
    <property type="molecule type" value="Genomic_DNA"/>
</dbReference>
<evidence type="ECO:0000256" key="1">
    <source>
        <dbReference type="ARBA" id="ARBA00023002"/>
    </source>
</evidence>
<protein>
    <recommendedName>
        <fullName evidence="2">Alcohol dehydrogenase-like C-terminal domain-containing protein</fullName>
    </recommendedName>
</protein>
<accession>A0A0F9MCY6</accession>
<dbReference type="InterPro" id="IPR050129">
    <property type="entry name" value="Zn_alcohol_dh"/>
</dbReference>
<dbReference type="PANTHER" id="PTHR43401">
    <property type="entry name" value="L-THREONINE 3-DEHYDROGENASE"/>
    <property type="match status" value="1"/>
</dbReference>
<evidence type="ECO:0000259" key="2">
    <source>
        <dbReference type="Pfam" id="PF00107"/>
    </source>
</evidence>
<name>A0A0F9MCY6_9ZZZZ</name>
<dbReference type="Pfam" id="PF00107">
    <property type="entry name" value="ADH_zinc_N"/>
    <property type="match status" value="1"/>
</dbReference>
<gene>
    <name evidence="3" type="ORF">LCGC14_1089630</name>
</gene>
<evidence type="ECO:0000313" key="3">
    <source>
        <dbReference type="EMBL" id="KKN05215.1"/>
    </source>
</evidence>
<dbReference type="SUPFAM" id="SSF51735">
    <property type="entry name" value="NAD(P)-binding Rossmann-fold domains"/>
    <property type="match status" value="1"/>
</dbReference>
<dbReference type="Gene3D" id="3.90.180.10">
    <property type="entry name" value="Medium-chain alcohol dehydrogenases, catalytic domain"/>
    <property type="match status" value="1"/>
</dbReference>
<sequence>HVPCQTCHYCLSGHETVCETLRQTSFEPGGFAEYMLVQDAAVKQGVMIPIPENAAVSDEHLAMVEPLSCVINGQDYLDISKGEYVTIVGAGPIGLMHGLLAKSKGAKVILAEYSPVRLSKAKEFGFDYYIASKDTDLVKAVLELTNGEGTDVGIVACSVNRVAEELLRAMAMKARLSFFAGFPKENSILKLDGNIIHYKEVSIYGAFASNRPQFEEALRLIVSGKVSMERIVTDVFSLKRITEAMEKMLDKEEDALKVIIKA</sequence>
<dbReference type="SUPFAM" id="SSF50129">
    <property type="entry name" value="GroES-like"/>
    <property type="match status" value="1"/>
</dbReference>
<organism evidence="3">
    <name type="scientific">marine sediment metagenome</name>
    <dbReference type="NCBI Taxonomy" id="412755"/>
    <lineage>
        <taxon>unclassified sequences</taxon>
        <taxon>metagenomes</taxon>
        <taxon>ecological metagenomes</taxon>
    </lineage>
</organism>
<proteinExistence type="predicted"/>
<dbReference type="PANTHER" id="PTHR43401:SF2">
    <property type="entry name" value="L-THREONINE 3-DEHYDROGENASE"/>
    <property type="match status" value="1"/>
</dbReference>
<dbReference type="InterPro" id="IPR011032">
    <property type="entry name" value="GroES-like_sf"/>
</dbReference>
<dbReference type="InterPro" id="IPR013149">
    <property type="entry name" value="ADH-like_C"/>
</dbReference>